<dbReference type="InterPro" id="IPR005119">
    <property type="entry name" value="LysR_subst-bd"/>
</dbReference>
<evidence type="ECO:0000313" key="7">
    <source>
        <dbReference type="Proteomes" id="UP001204151"/>
    </source>
</evidence>
<dbReference type="CDD" id="cd00090">
    <property type="entry name" value="HTH_ARSR"/>
    <property type="match status" value="1"/>
</dbReference>
<dbReference type="PROSITE" id="PS50931">
    <property type="entry name" value="HTH_LYSR"/>
    <property type="match status" value="1"/>
</dbReference>
<dbReference type="Pfam" id="PF00126">
    <property type="entry name" value="HTH_1"/>
    <property type="match status" value="1"/>
</dbReference>
<keyword evidence="7" id="KW-1185">Reference proteome</keyword>
<dbReference type="Proteomes" id="UP001204151">
    <property type="component" value="Unassembled WGS sequence"/>
</dbReference>
<evidence type="ECO:0000256" key="2">
    <source>
        <dbReference type="ARBA" id="ARBA00023015"/>
    </source>
</evidence>
<comment type="similarity">
    <text evidence="1">Belongs to the LysR transcriptional regulatory family.</text>
</comment>
<keyword evidence="2" id="KW-0805">Transcription regulation</keyword>
<evidence type="ECO:0000256" key="4">
    <source>
        <dbReference type="ARBA" id="ARBA00023163"/>
    </source>
</evidence>
<proteinExistence type="inferred from homology"/>
<evidence type="ECO:0000313" key="6">
    <source>
        <dbReference type="EMBL" id="MCS0584540.1"/>
    </source>
</evidence>
<feature type="domain" description="HTH lysR-type" evidence="5">
    <location>
        <begin position="1"/>
        <end position="58"/>
    </location>
</feature>
<dbReference type="InterPro" id="IPR058163">
    <property type="entry name" value="LysR-type_TF_proteobact-type"/>
</dbReference>
<dbReference type="RefSeq" id="WP_258819091.1">
    <property type="nucleotide sequence ID" value="NZ_JANUGW010000022.1"/>
</dbReference>
<protein>
    <submittedName>
        <fullName evidence="6">LysR family transcriptional regulator</fullName>
    </submittedName>
</protein>
<dbReference type="Gene3D" id="1.10.10.10">
    <property type="entry name" value="Winged helix-like DNA-binding domain superfamily/Winged helix DNA-binding domain"/>
    <property type="match status" value="1"/>
</dbReference>
<sequence length="303" mass="33249">MDWDDYQYFLAVAGSGSVSAAARRLGQSHSTVLRRLDKLEAALDVRLFERFQTGYVLTTSGEELLALLAPVDEGMQEIERKLSGQDAALQGTIRVTTTDTLTDLLLPALAEFRATYPGIRLQVTVNNSFLNLSRRDADVAVRPSNTPPDNLVGRKLGVLRTAPYAAHAYLRGIAAHRPTGGDRARDDWAHYSWVAPDESLAHLRQARWLREHVPAQQHVVSVDSLLGMVAAVEAGLGAGMLLCLLADAKPSLVRLADPDPALDTDVWILTHPDLRRVNRIRLFTAFLFDRLSRHAAFTPSAGG</sequence>
<dbReference type="EMBL" id="JANUGW010000022">
    <property type="protein sequence ID" value="MCS0584540.1"/>
    <property type="molecule type" value="Genomic_DNA"/>
</dbReference>
<dbReference type="PANTHER" id="PTHR30537:SF3">
    <property type="entry name" value="TRANSCRIPTIONAL REGULATORY PROTEIN"/>
    <property type="match status" value="1"/>
</dbReference>
<dbReference type="PANTHER" id="PTHR30537">
    <property type="entry name" value="HTH-TYPE TRANSCRIPTIONAL REGULATOR"/>
    <property type="match status" value="1"/>
</dbReference>
<keyword evidence="4" id="KW-0804">Transcription</keyword>
<comment type="caution">
    <text evidence="6">The sequence shown here is derived from an EMBL/GenBank/DDBJ whole genome shotgun (WGS) entry which is preliminary data.</text>
</comment>
<accession>A0ABT1ZX84</accession>
<evidence type="ECO:0000259" key="5">
    <source>
        <dbReference type="PROSITE" id="PS50931"/>
    </source>
</evidence>
<evidence type="ECO:0000256" key="1">
    <source>
        <dbReference type="ARBA" id="ARBA00009437"/>
    </source>
</evidence>
<keyword evidence="3" id="KW-0238">DNA-binding</keyword>
<dbReference type="InterPro" id="IPR036390">
    <property type="entry name" value="WH_DNA-bd_sf"/>
</dbReference>
<dbReference type="Gene3D" id="3.40.190.290">
    <property type="match status" value="1"/>
</dbReference>
<dbReference type="InterPro" id="IPR000847">
    <property type="entry name" value="LysR_HTH_N"/>
</dbReference>
<dbReference type="InterPro" id="IPR036388">
    <property type="entry name" value="WH-like_DNA-bd_sf"/>
</dbReference>
<dbReference type="Pfam" id="PF03466">
    <property type="entry name" value="LysR_substrate"/>
    <property type="match status" value="1"/>
</dbReference>
<reference evidence="6 7" key="1">
    <citation type="submission" date="2022-08" db="EMBL/GenBank/DDBJ databases">
        <title>Reclassification of Massilia species as members of the genera Telluria, Duganella, Pseudoduganella, Mokoshia gen. nov. and Zemynaea gen. nov. using orthogonal and non-orthogonal genome-based approaches.</title>
        <authorList>
            <person name="Bowman J.P."/>
        </authorList>
    </citation>
    <scope>NUCLEOTIDE SEQUENCE [LARGE SCALE GENOMIC DNA]</scope>
    <source>
        <strain evidence="6 7">JCM 31316</strain>
    </source>
</reference>
<evidence type="ECO:0000256" key="3">
    <source>
        <dbReference type="ARBA" id="ARBA00023125"/>
    </source>
</evidence>
<gene>
    <name evidence="6" type="ORF">NX784_23420</name>
</gene>
<dbReference type="SUPFAM" id="SSF46785">
    <property type="entry name" value="Winged helix' DNA-binding domain"/>
    <property type="match status" value="1"/>
</dbReference>
<organism evidence="6 7">
    <name type="scientific">Massilia pinisoli</name>
    <dbReference type="NCBI Taxonomy" id="1772194"/>
    <lineage>
        <taxon>Bacteria</taxon>
        <taxon>Pseudomonadati</taxon>
        <taxon>Pseudomonadota</taxon>
        <taxon>Betaproteobacteria</taxon>
        <taxon>Burkholderiales</taxon>
        <taxon>Oxalobacteraceae</taxon>
        <taxon>Telluria group</taxon>
        <taxon>Massilia</taxon>
    </lineage>
</organism>
<dbReference type="SUPFAM" id="SSF53850">
    <property type="entry name" value="Periplasmic binding protein-like II"/>
    <property type="match status" value="1"/>
</dbReference>
<name>A0ABT1ZX84_9BURK</name>
<dbReference type="InterPro" id="IPR011991">
    <property type="entry name" value="ArsR-like_HTH"/>
</dbReference>